<organism evidence="1 2">
    <name type="scientific">Candidatus Scatomorpha intestinigallinarum</name>
    <dbReference type="NCBI Taxonomy" id="2840923"/>
    <lineage>
        <taxon>Bacteria</taxon>
        <taxon>Bacillati</taxon>
        <taxon>Bacillota</taxon>
        <taxon>Clostridia</taxon>
        <taxon>Eubacteriales</taxon>
        <taxon>Candidatus Scatomorpha</taxon>
    </lineage>
</organism>
<comment type="caution">
    <text evidence="1">The sequence shown here is derived from an EMBL/GenBank/DDBJ whole genome shotgun (WGS) entry which is preliminary data.</text>
</comment>
<accession>A0A9D1DMX4</accession>
<keyword evidence="1" id="KW-0378">Hydrolase</keyword>
<evidence type="ECO:0000313" key="1">
    <source>
        <dbReference type="EMBL" id="HIR55723.1"/>
    </source>
</evidence>
<gene>
    <name evidence="1" type="ORF">IAD36_09045</name>
</gene>
<dbReference type="Gene3D" id="3.40.50.300">
    <property type="entry name" value="P-loop containing nucleotide triphosphate hydrolases"/>
    <property type="match status" value="1"/>
</dbReference>
<dbReference type="GO" id="GO:0004386">
    <property type="term" value="F:helicase activity"/>
    <property type="evidence" value="ECO:0007669"/>
    <property type="project" value="UniProtKB-KW"/>
</dbReference>
<proteinExistence type="predicted"/>
<reference evidence="1" key="2">
    <citation type="journal article" date="2021" name="PeerJ">
        <title>Extensive microbial diversity within the chicken gut microbiome revealed by metagenomics and culture.</title>
        <authorList>
            <person name="Gilroy R."/>
            <person name="Ravi A."/>
            <person name="Getino M."/>
            <person name="Pursley I."/>
            <person name="Horton D.L."/>
            <person name="Alikhan N.F."/>
            <person name="Baker D."/>
            <person name="Gharbi K."/>
            <person name="Hall N."/>
            <person name="Watson M."/>
            <person name="Adriaenssens E.M."/>
            <person name="Foster-Nyarko E."/>
            <person name="Jarju S."/>
            <person name="Secka A."/>
            <person name="Antonio M."/>
            <person name="Oren A."/>
            <person name="Chaudhuri R.R."/>
            <person name="La Ragione R."/>
            <person name="Hildebrand F."/>
            <person name="Pallen M.J."/>
        </authorList>
    </citation>
    <scope>NUCLEOTIDE SEQUENCE</scope>
    <source>
        <strain evidence="1">ChiGjej3B3-7149</strain>
    </source>
</reference>
<keyword evidence="1" id="KW-0067">ATP-binding</keyword>
<protein>
    <submittedName>
        <fullName evidence="1">ATP-dependent helicase</fullName>
    </submittedName>
</protein>
<dbReference type="SUPFAM" id="SSF52540">
    <property type="entry name" value="P-loop containing nucleoside triphosphate hydrolases"/>
    <property type="match status" value="1"/>
</dbReference>
<name>A0A9D1DMX4_9FIRM</name>
<keyword evidence="1" id="KW-0547">Nucleotide-binding</keyword>
<reference evidence="1" key="1">
    <citation type="submission" date="2020-10" db="EMBL/GenBank/DDBJ databases">
        <authorList>
            <person name="Gilroy R."/>
        </authorList>
    </citation>
    <scope>NUCLEOTIDE SEQUENCE</scope>
    <source>
        <strain evidence="1">ChiGjej3B3-7149</strain>
    </source>
</reference>
<dbReference type="InterPro" id="IPR027417">
    <property type="entry name" value="P-loop_NTPase"/>
</dbReference>
<evidence type="ECO:0000313" key="2">
    <source>
        <dbReference type="Proteomes" id="UP000824238"/>
    </source>
</evidence>
<keyword evidence="1" id="KW-0347">Helicase</keyword>
<dbReference type="EMBL" id="DVHH01000217">
    <property type="protein sequence ID" value="HIR55723.1"/>
    <property type="molecule type" value="Genomic_DNA"/>
</dbReference>
<sequence>MKYCPHDYQRFATDFVLEHPCCGLILDMGLGKSVITLTALWKLLMDSFDARRVLV</sequence>
<feature type="non-terminal residue" evidence="1">
    <location>
        <position position="55"/>
    </location>
</feature>
<dbReference type="AlphaFoldDB" id="A0A9D1DMX4"/>
<dbReference type="Proteomes" id="UP000824238">
    <property type="component" value="Unassembled WGS sequence"/>
</dbReference>